<dbReference type="EMBL" id="CP002692">
    <property type="protein sequence ID" value="AEE54475.1"/>
    <property type="molecule type" value="Genomic_DNA"/>
</dbReference>
<reference key="2">
    <citation type="submission" date="2011-04" db="EMBL/GenBank/DDBJ databases">
        <title>Complete sequence of plasmid 1 of Haliscomenobacter hydrossis DSM 1100.</title>
        <authorList>
            <consortium name="US DOE Joint Genome Institute (JGI-PGF)"/>
            <person name="Lucas S."/>
            <person name="Han J."/>
            <person name="Lapidus A."/>
            <person name="Bruce D."/>
            <person name="Goodwin L."/>
            <person name="Pitluck S."/>
            <person name="Peters L."/>
            <person name="Kyrpides N."/>
            <person name="Mavromatis K."/>
            <person name="Ivanova N."/>
            <person name="Ovchinnikova G."/>
            <person name="Pagani I."/>
            <person name="Daligault H."/>
            <person name="Detter J.C."/>
            <person name="Han C."/>
            <person name="Land M."/>
            <person name="Hauser L."/>
            <person name="Markowitz V."/>
            <person name="Cheng J.-F."/>
            <person name="Hugenholtz P."/>
            <person name="Woyke T."/>
            <person name="Wu D."/>
            <person name="Verbarg S."/>
            <person name="Frueling A."/>
            <person name="Brambilla E."/>
            <person name="Klenk H.-P."/>
            <person name="Eisen J.A."/>
        </authorList>
    </citation>
    <scope>NUCLEOTIDE SEQUENCE</scope>
    <source>
        <strain>DSM 1100</strain>
    </source>
</reference>
<reference evidence="1 2" key="1">
    <citation type="journal article" date="2011" name="Stand. Genomic Sci.">
        <title>Complete genome sequence of Haliscomenobacter hydrossis type strain (O).</title>
        <authorList>
            <consortium name="US DOE Joint Genome Institute (JGI-PGF)"/>
            <person name="Daligault H."/>
            <person name="Lapidus A."/>
            <person name="Zeytun A."/>
            <person name="Nolan M."/>
            <person name="Lucas S."/>
            <person name="Del Rio T.G."/>
            <person name="Tice H."/>
            <person name="Cheng J.F."/>
            <person name="Tapia R."/>
            <person name="Han C."/>
            <person name="Goodwin L."/>
            <person name="Pitluck S."/>
            <person name="Liolios K."/>
            <person name="Pagani I."/>
            <person name="Ivanova N."/>
            <person name="Huntemann M."/>
            <person name="Mavromatis K."/>
            <person name="Mikhailova N."/>
            <person name="Pati A."/>
            <person name="Chen A."/>
            <person name="Palaniappan K."/>
            <person name="Land M."/>
            <person name="Hauser L."/>
            <person name="Brambilla E.M."/>
            <person name="Rohde M."/>
            <person name="Verbarg S."/>
            <person name="Goker M."/>
            <person name="Bristow J."/>
            <person name="Eisen J.A."/>
            <person name="Markowitz V."/>
            <person name="Hugenholtz P."/>
            <person name="Kyrpides N.C."/>
            <person name="Klenk H.P."/>
            <person name="Woyke T."/>
        </authorList>
    </citation>
    <scope>NUCLEOTIDE SEQUENCE [LARGE SCALE GENOMIC DNA]</scope>
    <source>
        <strain evidence="2">ATCC 27775 / DSM 1100 / LMG 10767 / O</strain>
        <plasmid evidence="2">Plasmid pHALHY01</plasmid>
    </source>
</reference>
<accession>F4L7W7</accession>
<dbReference type="RefSeq" id="WP_013768992.1">
    <property type="nucleotide sequence ID" value="NC_015511.1"/>
</dbReference>
<dbReference type="AlphaFoldDB" id="F4L7W7"/>
<sequence>MKLDPKLHILVPQIREIVLKAREQAFRESNGILLQRYWQIGLVFPILDALRQEYSRSRYRLYLPDEATLKALIERDRALFESTENP</sequence>
<protein>
    <recommendedName>
        <fullName evidence="3">YhcG N-terminal domain-containing protein</fullName>
    </recommendedName>
</protein>
<dbReference type="OrthoDB" id="9801263at2"/>
<organism evidence="1 2">
    <name type="scientific">Haliscomenobacter hydrossis (strain ATCC 27775 / DSM 1100 / LMG 10767 / O)</name>
    <dbReference type="NCBI Taxonomy" id="760192"/>
    <lineage>
        <taxon>Bacteria</taxon>
        <taxon>Pseudomonadati</taxon>
        <taxon>Bacteroidota</taxon>
        <taxon>Saprospiria</taxon>
        <taxon>Saprospirales</taxon>
        <taxon>Haliscomenobacteraceae</taxon>
        <taxon>Haliscomenobacter</taxon>
    </lineage>
</organism>
<dbReference type="HOGENOM" id="CLU_2493576_0_0_10"/>
<evidence type="ECO:0008006" key="3">
    <source>
        <dbReference type="Google" id="ProtNLM"/>
    </source>
</evidence>
<gene>
    <name evidence="1" type="ordered locus">Halhy_6659</name>
</gene>
<keyword evidence="1" id="KW-0614">Plasmid</keyword>
<evidence type="ECO:0000313" key="1">
    <source>
        <dbReference type="EMBL" id="AEE54475.1"/>
    </source>
</evidence>
<name>F4L7W7_HALH1</name>
<proteinExistence type="predicted"/>
<dbReference type="Proteomes" id="UP000008461">
    <property type="component" value="Plasmid pHALHY01"/>
</dbReference>
<geneLocation type="plasmid" evidence="1 2">
    <name>pHALHY01</name>
</geneLocation>
<evidence type="ECO:0000313" key="2">
    <source>
        <dbReference type="Proteomes" id="UP000008461"/>
    </source>
</evidence>
<dbReference type="KEGG" id="hhy:Halhy_6659"/>
<keyword evidence="2" id="KW-1185">Reference proteome</keyword>